<dbReference type="InterPro" id="IPR053147">
    <property type="entry name" value="Hsp_HslJ-like"/>
</dbReference>
<dbReference type="InterPro" id="IPR005184">
    <property type="entry name" value="DUF306_Meta_HslJ"/>
</dbReference>
<comment type="caution">
    <text evidence="3">The sequence shown here is derived from an EMBL/GenBank/DDBJ whole genome shotgun (WGS) entry which is preliminary data.</text>
</comment>
<dbReference type="Pfam" id="PF03724">
    <property type="entry name" value="META"/>
    <property type="match status" value="2"/>
</dbReference>
<organism evidence="3 4">
    <name type="scientific">Winogradskyella aquimaris</name>
    <dbReference type="NCBI Taxonomy" id="864074"/>
    <lineage>
        <taxon>Bacteria</taxon>
        <taxon>Pseudomonadati</taxon>
        <taxon>Bacteroidota</taxon>
        <taxon>Flavobacteriia</taxon>
        <taxon>Flavobacteriales</taxon>
        <taxon>Flavobacteriaceae</taxon>
        <taxon>Winogradskyella</taxon>
    </lineage>
</organism>
<dbReference type="Proteomes" id="UP001285855">
    <property type="component" value="Unassembled WGS sequence"/>
</dbReference>
<feature type="domain" description="DUF306" evidence="1">
    <location>
        <begin position="234"/>
        <end position="336"/>
    </location>
</feature>
<evidence type="ECO:0000259" key="2">
    <source>
        <dbReference type="Pfam" id="PF14302"/>
    </source>
</evidence>
<dbReference type="PANTHER" id="PTHR35535:SF1">
    <property type="entry name" value="HEAT SHOCK PROTEIN HSLJ"/>
    <property type="match status" value="1"/>
</dbReference>
<gene>
    <name evidence="3" type="ORF">SNF14_05730</name>
</gene>
<protein>
    <submittedName>
        <fullName evidence="3">META domain-containing protein</fullName>
    </submittedName>
</protein>
<dbReference type="PROSITE" id="PS51257">
    <property type="entry name" value="PROKAR_LIPOPROTEIN"/>
    <property type="match status" value="1"/>
</dbReference>
<evidence type="ECO:0000313" key="4">
    <source>
        <dbReference type="Proteomes" id="UP001285855"/>
    </source>
</evidence>
<feature type="domain" description="DUF306" evidence="1">
    <location>
        <begin position="117"/>
        <end position="220"/>
    </location>
</feature>
<reference evidence="3 4" key="1">
    <citation type="submission" date="2023-11" db="EMBL/GenBank/DDBJ databases">
        <title>Winogradskyella pelagius sp. nov., isolated from coastal sediment.</title>
        <authorList>
            <person name="Li F."/>
        </authorList>
    </citation>
    <scope>NUCLEOTIDE SEQUENCE [LARGE SCALE GENOMIC DNA]</scope>
    <source>
        <strain evidence="3 4">KCTC 23502</strain>
    </source>
</reference>
<dbReference type="RefSeq" id="WP_320555205.1">
    <property type="nucleotide sequence ID" value="NZ_JAXDAE010000004.1"/>
</dbReference>
<dbReference type="InterPro" id="IPR025485">
    <property type="entry name" value="DUF4377"/>
</dbReference>
<keyword evidence="4" id="KW-1185">Reference proteome</keyword>
<accession>A0ABU5EM36</accession>
<dbReference type="EMBL" id="JAXDAE010000004">
    <property type="protein sequence ID" value="MDY2586830.1"/>
    <property type="molecule type" value="Genomic_DNA"/>
</dbReference>
<evidence type="ECO:0000259" key="1">
    <source>
        <dbReference type="Pfam" id="PF03724"/>
    </source>
</evidence>
<dbReference type="InterPro" id="IPR038670">
    <property type="entry name" value="HslJ-like_sf"/>
</dbReference>
<dbReference type="Gene3D" id="2.40.128.270">
    <property type="match status" value="2"/>
</dbReference>
<proteinExistence type="predicted"/>
<sequence>MKKIVIVFSVIALVMSCNSNKKETSVIWVSGYKTNCDMGAGKSTCLIVSKQESLDNQKWELFYTNIEGFEFEEGQLQKVEVKEQKLNDEDMAADKSSFSYQLVKLLEKKPDNRIALQSEWQLEKMNGEALIDSMTIPTLVIDLLEMRLSGNSGCNSYTGSITELGLNKISMSEMAKTLKLCPEANYEDEYMNLLKKVKVYEVNGANLNFKDVDGKEMLQYRKLNKTKNEVRIHDIWNAVRVGGYPINRMVTVPRLEVNTQDMKIYGNDGCNEYFGSITQLSNTAITIENIGSTRKMCPDMEFPERYMNALKQVKGYDFEENILILKNTNDEEVLAFIKGD</sequence>
<dbReference type="Pfam" id="PF14302">
    <property type="entry name" value="DUF4377"/>
    <property type="match status" value="1"/>
</dbReference>
<dbReference type="PANTHER" id="PTHR35535">
    <property type="entry name" value="HEAT SHOCK PROTEIN HSLJ"/>
    <property type="match status" value="1"/>
</dbReference>
<feature type="domain" description="DUF4377" evidence="2">
    <location>
        <begin position="28"/>
        <end position="108"/>
    </location>
</feature>
<evidence type="ECO:0000313" key="3">
    <source>
        <dbReference type="EMBL" id="MDY2586830.1"/>
    </source>
</evidence>
<name>A0ABU5EM36_9FLAO</name>